<feature type="non-terminal residue" evidence="6">
    <location>
        <position position="1"/>
    </location>
</feature>
<dbReference type="InterPro" id="IPR010071">
    <property type="entry name" value="AA_adenyl_dom"/>
</dbReference>
<dbReference type="InterPro" id="IPR006162">
    <property type="entry name" value="Ppantetheine_attach_site"/>
</dbReference>
<dbReference type="InterPro" id="IPR009081">
    <property type="entry name" value="PP-bd_ACP"/>
</dbReference>
<dbReference type="FunFam" id="3.40.50.12780:FF:000012">
    <property type="entry name" value="Non-ribosomal peptide synthetase"/>
    <property type="match status" value="2"/>
</dbReference>
<dbReference type="CDD" id="cd05930">
    <property type="entry name" value="A_NRPS"/>
    <property type="match status" value="2"/>
</dbReference>
<keyword evidence="7" id="KW-1185">Reference proteome</keyword>
<dbReference type="EMBL" id="FNDD01000059">
    <property type="protein sequence ID" value="SDI08808.1"/>
    <property type="molecule type" value="Genomic_DNA"/>
</dbReference>
<dbReference type="GO" id="GO:0043041">
    <property type="term" value="P:amino acid activation for nonribosomal peptide biosynthetic process"/>
    <property type="evidence" value="ECO:0007669"/>
    <property type="project" value="TreeGrafter"/>
</dbReference>
<dbReference type="Gene3D" id="3.30.559.30">
    <property type="entry name" value="Nonribosomal peptide synthetase, condensation domain"/>
    <property type="match status" value="2"/>
</dbReference>
<dbReference type="FunFam" id="3.40.50.980:FF:000002">
    <property type="entry name" value="Enterobactin synthetase component F"/>
    <property type="match status" value="1"/>
</dbReference>
<dbReference type="OrthoDB" id="9757559at2"/>
<protein>
    <submittedName>
        <fullName evidence="6">Amino acid adenylation domain-containing protein</fullName>
    </submittedName>
</protein>
<feature type="domain" description="Carrier" evidence="5">
    <location>
        <begin position="2290"/>
        <end position="2365"/>
    </location>
</feature>
<dbReference type="Gene3D" id="1.10.1200.10">
    <property type="entry name" value="ACP-like"/>
    <property type="match status" value="3"/>
</dbReference>
<dbReference type="NCBIfam" id="TIGR01733">
    <property type="entry name" value="AA-adenyl-dom"/>
    <property type="match status" value="2"/>
</dbReference>
<dbReference type="FunFam" id="1.10.1200.10:FF:000005">
    <property type="entry name" value="Nonribosomal peptide synthetase 1"/>
    <property type="match status" value="3"/>
</dbReference>
<dbReference type="SMART" id="SM00823">
    <property type="entry name" value="PKS_PP"/>
    <property type="match status" value="3"/>
</dbReference>
<dbReference type="InterPro" id="IPR036736">
    <property type="entry name" value="ACP-like_sf"/>
</dbReference>
<evidence type="ECO:0000313" key="7">
    <source>
        <dbReference type="Proteomes" id="UP000198854"/>
    </source>
</evidence>
<evidence type="ECO:0000256" key="1">
    <source>
        <dbReference type="ARBA" id="ARBA00001957"/>
    </source>
</evidence>
<comment type="similarity">
    <text evidence="2">Belongs to the ATP-dependent AMP-binding enzyme family.</text>
</comment>
<dbReference type="InterPro" id="IPR000873">
    <property type="entry name" value="AMP-dep_synth/lig_dom"/>
</dbReference>
<dbReference type="Gene3D" id="3.30.559.10">
    <property type="entry name" value="Chloramphenicol acetyltransferase-like domain"/>
    <property type="match status" value="2"/>
</dbReference>
<dbReference type="GO" id="GO:0005737">
    <property type="term" value="C:cytoplasm"/>
    <property type="evidence" value="ECO:0007669"/>
    <property type="project" value="TreeGrafter"/>
</dbReference>
<sequence>NDDQVKIRGFRIELGEIEACIRGVSGITDAAVVAETGASDQRLVAYYVGEVERETLRSHLVAELPSHMVPHAWMQLDVLPLTSNGKLDRRALPKVSADGVVRHEYQAPKGDAEQLLAKLWSELLGVSQVGRLDNFFELGGHSLLAVQLIEQLRQNGYELAVKFLFNQANLAALAPCMTRLDAATTYVTPANLIAEDCRHITPDMLPLVELDQDQIDTICRQVDGGAANIQDIYPLAPLQQGILFHHLLEQQGDAYLTRLMVAFDKSDAVDEFVDGLQAVITRHDILRTAMVWQGLEQPLQVVWRNAPLSIQTLDFSGDDVANQLANHFDPATTRIDLTKAPLIHAYRVYDEANQRWLLCLLVHHLINDHTTLELLIEEVFAHIDGNTEMLAPALPFREFVAQTAQQQDSARDHAYFCAQLADIDEPCAPFGVLALDESNSRIDVTTTQIDSAVAQSLREHAKRLNVSAASLFHLAWSLVLRAATGQSDVVFGTVLFGRMSSGSAKTLGMFLNTLPLRVSLTEQSAEQAISSTHSALAELLNYEHASLIEAQKCSGVESPAPLFTSMLNYRYQGNRYQGNRYQGSHSQSYGDSASALDRIDLVFSAEQTNYPLSIDVNDHLGGEFTFDLHASQAIGAQRVAQMMVNALQGLSEQLNAQSDGSILALRIVSHTEREQVLEGFNRTVRDYPLEMCIHQRIEQAAQKWPGKIAVVSDEQSLTYQALNQQANQLAHWLVEQGVGPDSRVAVCLERSCELVVALVAILKAGGAYVPMDPSYPQDRLAYMLSDSAPTVLLTTKTLKARLGDVASTVKLAYFDQMPEWHNAPSDNLDIDKLGLTSRHLAYIIYTSGSTGLPKGVMNEHRGVVNRLMWMALDYGFNSDDVILQKTPFSFDVSVWEFFCPLWVGATLVMARPEGHKDPQYLREVIEAQKVSILHFVPPMLQIFLENIAAHDCQSLRLVFCSGEALPAETIRRTYQGLPHVELHNLYGPTEAAVDVTQWHCPRELRGNRVSIGQSVANTRMYVLDEQQQPLPVGVVGEIYIGGVQVARGYWQRDDLTQERFVADPFVSNANATMYKTGDVGRWLADGTIEYQGRNDDQVKIRGQRMELGEISSALKGCDGVLEAVVIARGSQADKRLVGYYTAKQALNVEALKAQMASTLPEYMVPAALMQLDEIPLTPNGKMDRKALPEPAEDAFVRREFVAPLGEREQLLAGIWQTLLSIEMVGRDDSFFELGGHSLLAIQLIERLRKHGYQLAVKALFDTPCLKELALKLEQSNADAWQLPNYHIERNCERITPQMLPLVELTQTQIDHIASQVEGGMANIQDIYPLAPLQEGILFHHRMAEHRDPYVSPVILAFDTQAQVQSFVDALQKVVARHDILRTSMAWDGLDEPVQVVWREAKVPLSQVSLEGDNVLEQLTQLANGEYARLDVTRAPLTAAYHTYDGAQNRWLLCLVNHHLNSDHTTLELTVEEVFAHIDGREQTLAAPLPFRNFVATSRLNHNSAAHQDYFSEQLASVDEPCAPFGVLHYDETSVIDEQHVAIDAKLGEQIRAVARTHGLSAASVFHLAWALVLGKTTQSQQVVFGTVLFGRMAAGEGADRVLGMFLNTLPLKLSLQNLTVGEALNATHQGLANLMDHEHASLTLAQQCSGLDSATPLFSSLLNYRYDGGSEQLSDQAANSSMAKMEVVYRTERSNYPLTLSVNDHRGQRFSLDLQIDQQVGTERIASMMLTALENIVATLLSEGHHIEDYRSGERAEASSVKATELSVLSAPARAQLVEQFNQTALDVDRDISVHQLVEQQAALRPDALAVISQHQQLSYGELNARANQLAHWLVAQGVRPEQCVALGFDRTPSLIVAMLAVSKAGAGYVPLDPSYPSERLAYMLQSSAPKLLLTDGSIDMDEIDASVRDINLISDHHLWADCSTANVDCRGLTSDQLAYVIYTSGSTGQPKGVMVEHRNLVNLVTWHNHAFDIQAGDCVSSVAGLGFDAAVWEIWPPLCAGAYLTLPSLAVSRDPEQLLAWWTEQPIKVGFLSTPVAELSFARGVHPASLQTLLVGGDKLTRMPHRSAPYRLVNNYGPTEATVVATSGEMSFDDSTLHIGRGVANSQIYLLDEAGDLVPRGAVGELYVAGFGVARGYLNQPELTKERFIACPFDSDPHSRMYRTGDLARWREDGTLEYLGRNDDQVKIRGYRIELGEIEVALKACSGIEESVVMAQSVNGEDTQLVAYFVGDTERELIRDALSAKLPQYMVPVAYVQLDAMPLTENGKIHRKGLPKPDADAFLTRRYQAPEGDVEQSLAAIWSDLLGIEQVGRYDQFFELGGHSLLAVKLIARIRDAFGVELAISELFATPELAAMAELIVERSMADIDLEELKAMALSAGYDESELEQVLAQLAEKSSSK</sequence>
<dbReference type="InterPro" id="IPR020845">
    <property type="entry name" value="AMP-binding_CS"/>
</dbReference>
<evidence type="ECO:0000313" key="6">
    <source>
        <dbReference type="EMBL" id="SDI08808.1"/>
    </source>
</evidence>
<dbReference type="NCBIfam" id="NF003417">
    <property type="entry name" value="PRK04813.1"/>
    <property type="match status" value="3"/>
</dbReference>
<dbReference type="Gene3D" id="2.30.38.10">
    <property type="entry name" value="Luciferase, Domain 3"/>
    <property type="match status" value="2"/>
</dbReference>
<dbReference type="PROSITE" id="PS50075">
    <property type="entry name" value="CARRIER"/>
    <property type="match status" value="3"/>
</dbReference>
<dbReference type="FunFam" id="3.30.300.30:FF:000010">
    <property type="entry name" value="Enterobactin synthetase component F"/>
    <property type="match status" value="3"/>
</dbReference>
<feature type="domain" description="Carrier" evidence="5">
    <location>
        <begin position="107"/>
        <end position="181"/>
    </location>
</feature>
<feature type="domain" description="Carrier" evidence="5">
    <location>
        <begin position="1202"/>
        <end position="1276"/>
    </location>
</feature>
<keyword evidence="3" id="KW-0596">Phosphopantetheine</keyword>
<proteinExistence type="inferred from homology"/>
<dbReference type="InterPro" id="IPR023213">
    <property type="entry name" value="CAT-like_dom_sf"/>
</dbReference>
<dbReference type="FunFam" id="3.40.50.980:FF:000001">
    <property type="entry name" value="Non-ribosomal peptide synthetase"/>
    <property type="match status" value="2"/>
</dbReference>
<dbReference type="Gene3D" id="3.30.300.30">
    <property type="match status" value="3"/>
</dbReference>
<dbReference type="Pfam" id="PF00668">
    <property type="entry name" value="Condensation"/>
    <property type="match status" value="2"/>
</dbReference>
<dbReference type="InterPro" id="IPR020806">
    <property type="entry name" value="PKS_PP-bd"/>
</dbReference>
<dbReference type="Pfam" id="PF00501">
    <property type="entry name" value="AMP-binding"/>
    <property type="match status" value="2"/>
</dbReference>
<evidence type="ECO:0000259" key="5">
    <source>
        <dbReference type="PROSITE" id="PS50075"/>
    </source>
</evidence>
<dbReference type="SUPFAM" id="SSF56801">
    <property type="entry name" value="Acetyl-CoA synthetase-like"/>
    <property type="match status" value="3"/>
</dbReference>
<name>A0A1G8HQA8_9VIBR</name>
<dbReference type="InterPro" id="IPR025110">
    <property type="entry name" value="AMP-bd_C"/>
</dbReference>
<dbReference type="PROSITE" id="PS00012">
    <property type="entry name" value="PHOSPHOPANTETHEINE"/>
    <property type="match status" value="3"/>
</dbReference>
<dbReference type="Pfam" id="PF13193">
    <property type="entry name" value="AMP-binding_C"/>
    <property type="match status" value="3"/>
</dbReference>
<dbReference type="InterPro" id="IPR045851">
    <property type="entry name" value="AMP-bd_C_sf"/>
</dbReference>
<accession>A0A1G8HQA8</accession>
<dbReference type="Pfam" id="PF00550">
    <property type="entry name" value="PP-binding"/>
    <property type="match status" value="3"/>
</dbReference>
<dbReference type="GO" id="GO:0044550">
    <property type="term" value="P:secondary metabolite biosynthetic process"/>
    <property type="evidence" value="ECO:0007669"/>
    <property type="project" value="UniProtKB-ARBA"/>
</dbReference>
<dbReference type="GO" id="GO:0031177">
    <property type="term" value="F:phosphopantetheine binding"/>
    <property type="evidence" value="ECO:0007669"/>
    <property type="project" value="InterPro"/>
</dbReference>
<comment type="cofactor">
    <cofactor evidence="1">
        <name>pantetheine 4'-phosphate</name>
        <dbReference type="ChEBI" id="CHEBI:47942"/>
    </cofactor>
</comment>
<evidence type="ECO:0000256" key="3">
    <source>
        <dbReference type="ARBA" id="ARBA00022450"/>
    </source>
</evidence>
<keyword evidence="4" id="KW-0597">Phosphoprotein</keyword>
<gene>
    <name evidence="6" type="ORF">SAMN04488136_1592</name>
</gene>
<dbReference type="Proteomes" id="UP000198854">
    <property type="component" value="Unassembled WGS sequence"/>
</dbReference>
<dbReference type="SUPFAM" id="SSF52777">
    <property type="entry name" value="CoA-dependent acyltransferases"/>
    <property type="match status" value="4"/>
</dbReference>
<dbReference type="FunFam" id="2.30.38.10:FF:000001">
    <property type="entry name" value="Non-ribosomal peptide synthetase PvdI"/>
    <property type="match status" value="2"/>
</dbReference>
<dbReference type="RefSeq" id="WP_143015697.1">
    <property type="nucleotide sequence ID" value="NZ_FNDD01000059.1"/>
</dbReference>
<dbReference type="STRING" id="861298.SAMN04488136_1592"/>
<evidence type="ECO:0000256" key="2">
    <source>
        <dbReference type="ARBA" id="ARBA00006432"/>
    </source>
</evidence>
<dbReference type="PANTHER" id="PTHR45527">
    <property type="entry name" value="NONRIBOSOMAL PEPTIDE SYNTHETASE"/>
    <property type="match status" value="1"/>
</dbReference>
<dbReference type="Gene3D" id="3.40.50.980">
    <property type="match status" value="4"/>
</dbReference>
<dbReference type="SUPFAM" id="SSF47336">
    <property type="entry name" value="ACP-like"/>
    <property type="match status" value="3"/>
</dbReference>
<reference evidence="6 7" key="1">
    <citation type="submission" date="2016-10" db="EMBL/GenBank/DDBJ databases">
        <authorList>
            <person name="de Groot N.N."/>
        </authorList>
    </citation>
    <scope>NUCLEOTIDE SEQUENCE [LARGE SCALE GENOMIC DNA]</scope>
    <source>
        <strain evidence="6 7">CGMCC 1.10228</strain>
    </source>
</reference>
<dbReference type="PANTHER" id="PTHR45527:SF1">
    <property type="entry name" value="FATTY ACID SYNTHASE"/>
    <property type="match status" value="1"/>
</dbReference>
<dbReference type="InterPro" id="IPR001242">
    <property type="entry name" value="Condensation_dom"/>
</dbReference>
<organism evidence="6 7">
    <name type="scientific">Vibrio xiamenensis</name>
    <dbReference type="NCBI Taxonomy" id="861298"/>
    <lineage>
        <taxon>Bacteria</taxon>
        <taxon>Pseudomonadati</taxon>
        <taxon>Pseudomonadota</taxon>
        <taxon>Gammaproteobacteria</taxon>
        <taxon>Vibrionales</taxon>
        <taxon>Vibrionaceae</taxon>
        <taxon>Vibrio</taxon>
    </lineage>
</organism>
<evidence type="ECO:0000256" key="4">
    <source>
        <dbReference type="ARBA" id="ARBA00022553"/>
    </source>
</evidence>
<dbReference type="GO" id="GO:0003824">
    <property type="term" value="F:catalytic activity"/>
    <property type="evidence" value="ECO:0007669"/>
    <property type="project" value="InterPro"/>
</dbReference>
<dbReference type="CDD" id="cd19544">
    <property type="entry name" value="E-C_NRPS"/>
    <property type="match status" value="2"/>
</dbReference>
<dbReference type="PROSITE" id="PS00455">
    <property type="entry name" value="AMP_BINDING"/>
    <property type="match status" value="2"/>
</dbReference>